<dbReference type="InterPro" id="IPR029787">
    <property type="entry name" value="Nucleotide_cyclase"/>
</dbReference>
<accession>A0ABV1V468</accession>
<gene>
    <name evidence="2" type="ORF">ABT276_31825</name>
</gene>
<sequence length="276" mass="30558">MLTEQDALIPELAAMGEIFCCQWGLLRSMPVWVQVWEGLMTLGDDLRSDVDKLVGTPWTTRNGYVVPATDDVKLYSNDAVKLDAVYLYADLLGSTKLAREFRPETAGKVIRASLRTASTIIKRRGGEIRSYDGDRVMGIFIGGSKNSNAAKAALQINYAMQKIVQPGLYSKLPHLERDGFEARMCVGIASGEAFIARAGVRDSSDLVSIGRAPNVAAKLSDIRETVQYRTYITAAVYKLLSEETKLSKGKNMWEARGADVGGEHMTIYRSNYWWSV</sequence>
<name>A0ABV1V468_9ACTN</name>
<dbReference type="Proteomes" id="UP001445472">
    <property type="component" value="Unassembled WGS sequence"/>
</dbReference>
<dbReference type="SUPFAM" id="SSF55073">
    <property type="entry name" value="Nucleotide cyclase"/>
    <property type="match status" value="1"/>
</dbReference>
<organism evidence="2 3">
    <name type="scientific">Streptomyces xantholiticus</name>
    <dbReference type="NCBI Taxonomy" id="68285"/>
    <lineage>
        <taxon>Bacteria</taxon>
        <taxon>Bacillati</taxon>
        <taxon>Actinomycetota</taxon>
        <taxon>Actinomycetes</taxon>
        <taxon>Kitasatosporales</taxon>
        <taxon>Streptomycetaceae</taxon>
        <taxon>Streptomyces</taxon>
    </lineage>
</organism>
<proteinExistence type="predicted"/>
<evidence type="ECO:0000313" key="3">
    <source>
        <dbReference type="Proteomes" id="UP001445472"/>
    </source>
</evidence>
<dbReference type="Gene3D" id="3.30.70.1230">
    <property type="entry name" value="Nucleotide cyclase"/>
    <property type="match status" value="1"/>
</dbReference>
<reference evidence="2 3" key="1">
    <citation type="submission" date="2024-06" db="EMBL/GenBank/DDBJ databases">
        <title>The Natural Products Discovery Center: Release of the First 8490 Sequenced Strains for Exploring Actinobacteria Biosynthetic Diversity.</title>
        <authorList>
            <person name="Kalkreuter E."/>
            <person name="Kautsar S.A."/>
            <person name="Yang D."/>
            <person name="Bader C.D."/>
            <person name="Teijaro C.N."/>
            <person name="Fluegel L."/>
            <person name="Davis C.M."/>
            <person name="Simpson J.R."/>
            <person name="Lauterbach L."/>
            <person name="Steele A.D."/>
            <person name="Gui C."/>
            <person name="Meng S."/>
            <person name="Li G."/>
            <person name="Viehrig K."/>
            <person name="Ye F."/>
            <person name="Su P."/>
            <person name="Kiefer A.F."/>
            <person name="Nichols A."/>
            <person name="Cepeda A.J."/>
            <person name="Yan W."/>
            <person name="Fan B."/>
            <person name="Jiang Y."/>
            <person name="Adhikari A."/>
            <person name="Zheng C.-J."/>
            <person name="Schuster L."/>
            <person name="Cowan T.M."/>
            <person name="Smanski M.J."/>
            <person name="Chevrette M.G."/>
            <person name="De Carvalho L.P.S."/>
            <person name="Shen B."/>
        </authorList>
    </citation>
    <scope>NUCLEOTIDE SEQUENCE [LARGE SCALE GENOMIC DNA]</scope>
    <source>
        <strain evidence="2 3">NPDC000837</strain>
    </source>
</reference>
<dbReference type="EMBL" id="JBEPBX010000045">
    <property type="protein sequence ID" value="MER6617820.1"/>
    <property type="molecule type" value="Genomic_DNA"/>
</dbReference>
<evidence type="ECO:0000259" key="1">
    <source>
        <dbReference type="PROSITE" id="PS50125"/>
    </source>
</evidence>
<dbReference type="InterPro" id="IPR001054">
    <property type="entry name" value="A/G_cyclase"/>
</dbReference>
<evidence type="ECO:0000313" key="2">
    <source>
        <dbReference type="EMBL" id="MER6617820.1"/>
    </source>
</evidence>
<comment type="caution">
    <text evidence="2">The sequence shown here is derived from an EMBL/GenBank/DDBJ whole genome shotgun (WGS) entry which is preliminary data.</text>
</comment>
<keyword evidence="3" id="KW-1185">Reference proteome</keyword>
<dbReference type="RefSeq" id="WP_351978841.1">
    <property type="nucleotide sequence ID" value="NZ_JBEPBX010000045.1"/>
</dbReference>
<feature type="domain" description="Guanylate cyclase" evidence="1">
    <location>
        <begin position="85"/>
        <end position="220"/>
    </location>
</feature>
<dbReference type="CDD" id="cd07302">
    <property type="entry name" value="CHD"/>
    <property type="match status" value="1"/>
</dbReference>
<protein>
    <submittedName>
        <fullName evidence="2">Adenylate/guanylate cyclase domain-containing protein</fullName>
    </submittedName>
</protein>
<dbReference type="PROSITE" id="PS50125">
    <property type="entry name" value="GUANYLATE_CYCLASE_2"/>
    <property type="match status" value="1"/>
</dbReference>